<dbReference type="RefSeq" id="WP_050428568.1">
    <property type="nucleotide sequence ID" value="NZ_CP012159.1"/>
</dbReference>
<dbReference type="GO" id="GO:0019344">
    <property type="term" value="P:cysteine biosynthetic process"/>
    <property type="evidence" value="ECO:0007669"/>
    <property type="project" value="TreeGrafter"/>
</dbReference>
<keyword evidence="6 10" id="KW-0812">Transmembrane</keyword>
<accession>A0A0K1E534</accession>
<proteinExistence type="predicted"/>
<evidence type="ECO:0000256" key="1">
    <source>
        <dbReference type="ARBA" id="ARBA00004141"/>
    </source>
</evidence>
<feature type="transmembrane region" description="Helical" evidence="10">
    <location>
        <begin position="187"/>
        <end position="207"/>
    </location>
</feature>
<keyword evidence="2" id="KW-0813">Transport</keyword>
<evidence type="ECO:0000256" key="10">
    <source>
        <dbReference type="SAM" id="Phobius"/>
    </source>
</evidence>
<keyword evidence="7 10" id="KW-1133">Transmembrane helix</keyword>
<evidence type="ECO:0000256" key="2">
    <source>
        <dbReference type="ARBA" id="ARBA00022448"/>
    </source>
</evidence>
<dbReference type="OrthoDB" id="5519942at2"/>
<feature type="transmembrane region" description="Helical" evidence="10">
    <location>
        <begin position="161"/>
        <end position="181"/>
    </location>
</feature>
<evidence type="ECO:0000313" key="11">
    <source>
        <dbReference type="EMBL" id="AKT35990.1"/>
    </source>
</evidence>
<sequence length="280" mass="29425">MNSPPTAPTSEASRLPARLHPASLAVSPAPRPGFTAGLRALLHGFGFILGNPAVWPLALVPMVVVLVSASLLGWTAISFVPEQVRTLLGAHAEGILAKVVEVIATGVALLVAVLLGLALAQPLSGPALERIVRRVEQQMGAPVWPATSVLEDVLRSLQSMLVPYMVGLPILVALFLLNLVFPPAVVVTFPLKLILTAFMVAWDLGDYPQSIRGVSISQRLTFMARHPAAMLGFGAGLVLLGLVPCLLLLVLPAGVAGAARLTVQLERWEASRSEGPKLPG</sequence>
<evidence type="ECO:0000313" key="12">
    <source>
        <dbReference type="Proteomes" id="UP000067626"/>
    </source>
</evidence>
<evidence type="ECO:0000256" key="3">
    <source>
        <dbReference type="ARBA" id="ARBA00022475"/>
    </source>
</evidence>
<keyword evidence="8" id="KW-0764">Sulfate transport</keyword>
<keyword evidence="3" id="KW-1003">Cell membrane</keyword>
<protein>
    <submittedName>
        <fullName evidence="11">Integral membrane protein</fullName>
    </submittedName>
</protein>
<dbReference type="Pfam" id="PF07264">
    <property type="entry name" value="EI24"/>
    <property type="match status" value="1"/>
</dbReference>
<dbReference type="AlphaFoldDB" id="A0A0K1E534"/>
<organism evidence="11 12">
    <name type="scientific">Chondromyces crocatus</name>
    <dbReference type="NCBI Taxonomy" id="52"/>
    <lineage>
        <taxon>Bacteria</taxon>
        <taxon>Pseudomonadati</taxon>
        <taxon>Myxococcota</taxon>
        <taxon>Polyangia</taxon>
        <taxon>Polyangiales</taxon>
        <taxon>Polyangiaceae</taxon>
        <taxon>Chondromyces</taxon>
    </lineage>
</organism>
<evidence type="ECO:0000256" key="4">
    <source>
        <dbReference type="ARBA" id="ARBA00022519"/>
    </source>
</evidence>
<feature type="transmembrane region" description="Helical" evidence="10">
    <location>
        <begin position="53"/>
        <end position="75"/>
    </location>
</feature>
<comment type="subcellular location">
    <subcellularLocation>
        <location evidence="1">Membrane</location>
        <topology evidence="1">Multi-pass membrane protein</topology>
    </subcellularLocation>
</comment>
<evidence type="ECO:0000256" key="7">
    <source>
        <dbReference type="ARBA" id="ARBA00022989"/>
    </source>
</evidence>
<evidence type="ECO:0000256" key="5">
    <source>
        <dbReference type="ARBA" id="ARBA00022605"/>
    </source>
</evidence>
<dbReference type="InterPro" id="IPR050480">
    <property type="entry name" value="CysZ-like"/>
</dbReference>
<feature type="transmembrane region" description="Helical" evidence="10">
    <location>
        <begin position="228"/>
        <end position="251"/>
    </location>
</feature>
<keyword evidence="5" id="KW-0028">Amino-acid biosynthesis</keyword>
<feature type="transmembrane region" description="Helical" evidence="10">
    <location>
        <begin position="95"/>
        <end position="120"/>
    </location>
</feature>
<dbReference type="STRING" id="52.CMC5_001020"/>
<dbReference type="PANTHER" id="PTHR37468:SF1">
    <property type="entry name" value="SULFATE TRANSPORTER CYSZ"/>
    <property type="match status" value="1"/>
</dbReference>
<gene>
    <name evidence="11" type="ORF">CMC5_001020</name>
</gene>
<keyword evidence="9 10" id="KW-0472">Membrane</keyword>
<evidence type="ECO:0000256" key="8">
    <source>
        <dbReference type="ARBA" id="ARBA00023032"/>
    </source>
</evidence>
<dbReference type="Proteomes" id="UP000067626">
    <property type="component" value="Chromosome"/>
</dbReference>
<dbReference type="KEGG" id="ccro:CMC5_001020"/>
<dbReference type="EMBL" id="CP012159">
    <property type="protein sequence ID" value="AKT35990.1"/>
    <property type="molecule type" value="Genomic_DNA"/>
</dbReference>
<dbReference type="GO" id="GO:0000103">
    <property type="term" value="P:sulfate assimilation"/>
    <property type="evidence" value="ECO:0007669"/>
    <property type="project" value="TreeGrafter"/>
</dbReference>
<name>A0A0K1E534_CHOCO</name>
<keyword evidence="12" id="KW-1185">Reference proteome</keyword>
<evidence type="ECO:0000256" key="9">
    <source>
        <dbReference type="ARBA" id="ARBA00023136"/>
    </source>
</evidence>
<dbReference type="InterPro" id="IPR059112">
    <property type="entry name" value="CysZ/EI24"/>
</dbReference>
<reference evidence="11 12" key="1">
    <citation type="submission" date="2015-07" db="EMBL/GenBank/DDBJ databases">
        <title>Genome analysis of myxobacterium Chondromyces crocatus Cm c5 reveals a high potential for natural compound synthesis and the genetic basis for the loss of fruiting body formation.</title>
        <authorList>
            <person name="Zaburannyi N."/>
            <person name="Bunk B."/>
            <person name="Maier J."/>
            <person name="Overmann J."/>
            <person name="Mueller R."/>
        </authorList>
    </citation>
    <scope>NUCLEOTIDE SEQUENCE [LARGE SCALE GENOMIC DNA]</scope>
    <source>
        <strain evidence="11 12">Cm c5</strain>
    </source>
</reference>
<dbReference type="GO" id="GO:0009675">
    <property type="term" value="F:high-affinity sulfate:proton symporter activity"/>
    <property type="evidence" value="ECO:0007669"/>
    <property type="project" value="TreeGrafter"/>
</dbReference>
<dbReference type="PANTHER" id="PTHR37468">
    <property type="entry name" value="SULFATE TRANSPORTER CYSZ"/>
    <property type="match status" value="1"/>
</dbReference>
<evidence type="ECO:0000256" key="6">
    <source>
        <dbReference type="ARBA" id="ARBA00022692"/>
    </source>
</evidence>
<keyword evidence="4" id="KW-0997">Cell inner membrane</keyword>
<dbReference type="GO" id="GO:0005886">
    <property type="term" value="C:plasma membrane"/>
    <property type="evidence" value="ECO:0007669"/>
    <property type="project" value="TreeGrafter"/>
</dbReference>